<dbReference type="GO" id="GO:0007076">
    <property type="term" value="P:mitotic chromosome condensation"/>
    <property type="evidence" value="ECO:0007669"/>
    <property type="project" value="UniProtKB-ARBA"/>
</dbReference>
<feature type="region of interest" description="Disordered" evidence="13">
    <location>
        <begin position="1295"/>
        <end position="1334"/>
    </location>
</feature>
<evidence type="ECO:0000313" key="15">
    <source>
        <dbReference type="EMBL" id="EFI91447.1"/>
    </source>
</evidence>
<dbReference type="VEuPathDB" id="FungiDB:SCHCODRAFT_02520479"/>
<keyword evidence="3" id="KW-0132">Cell division</keyword>
<dbReference type="GO" id="GO:0000796">
    <property type="term" value="C:condensin complex"/>
    <property type="evidence" value="ECO:0007669"/>
    <property type="project" value="TreeGrafter"/>
</dbReference>
<feature type="compositionally biased region" description="Acidic residues" evidence="13">
    <location>
        <begin position="1007"/>
        <end position="1023"/>
    </location>
</feature>
<dbReference type="InParanoid" id="D8QL33"/>
<proteinExistence type="inferred from homology"/>
<feature type="compositionally biased region" description="Basic and acidic residues" evidence="13">
    <location>
        <begin position="411"/>
        <end position="431"/>
    </location>
</feature>
<dbReference type="InterPro" id="IPR010935">
    <property type="entry name" value="SMC_hinge"/>
</dbReference>
<dbReference type="SUPFAM" id="SSF75553">
    <property type="entry name" value="Smc hinge domain"/>
    <property type="match status" value="1"/>
</dbReference>
<keyword evidence="8" id="KW-0226">DNA condensation</keyword>
<evidence type="ECO:0000256" key="12">
    <source>
        <dbReference type="SAM" id="Coils"/>
    </source>
</evidence>
<dbReference type="Gene3D" id="1.20.1060.20">
    <property type="match status" value="1"/>
</dbReference>
<keyword evidence="5" id="KW-0498">Mitosis</keyword>
<feature type="compositionally biased region" description="Low complexity" evidence="13">
    <location>
        <begin position="60"/>
        <end position="70"/>
    </location>
</feature>
<feature type="domain" description="SMC hinge" evidence="14">
    <location>
        <begin position="593"/>
        <end position="706"/>
    </location>
</feature>
<keyword evidence="16" id="KW-1185">Reference proteome</keyword>
<feature type="compositionally biased region" description="Polar residues" evidence="13">
    <location>
        <begin position="735"/>
        <end position="746"/>
    </location>
</feature>
<name>D8QL33_SCHCM</name>
<feature type="region of interest" description="Disordered" evidence="13">
    <location>
        <begin position="998"/>
        <end position="1055"/>
    </location>
</feature>
<feature type="compositionally biased region" description="Acidic residues" evidence="13">
    <location>
        <begin position="1"/>
        <end position="11"/>
    </location>
</feature>
<sequence length="1334" mass="149889">MEAQDEEEDDNGPPPAQQPTFAASQASTSAKGAAAAAQRDNVSDDEEEGPLDATPPPQTLPASQPAASQAPKEERKGPRARLVIHKLTLVNFKSYAGKQVIGPFHKSFSAIVGPNGSGKSNTIDALLFVFGYRATKMRQAKLSELIHNSARHPDLEECSVEVHFQDIIDEPGDEKFEVVPGSDLRVARHANRQNASRYTINERLSNYTEVQKLLKGRGIDLDHKRFLILQGEVESIAQMKPKATNEHEEGLLEYLEDIIGTSQYVEQIEKAQAEMEQLTEEKAEMMTKLRRAEKEKDGLSKEKEEADSYLRLCNERTQARSAKVEAKLASEKEKNKDDIEHFEQLQAHYNDKEAAFKELKTAVDTATKELAENEKEQVTLQERYKGVDKKMKKLKKDVQEATKQRNNAKNTIDESTEKREKNQAELEKQEQRMTDEHAVLMEMQTKLSGKTQKFTVEIEKRQKELAPWTEKINDKQAEINVATSERDALMKKAQDHEEALRAAEENLKELRSDQKVKSDGLNETKAKRASVDDDIREASMRVEAARTAVEDCRRKASAARQRLDEVRASQAESKSQGNVVDALNRIQAEGRISGFHGKLGTLGTIPDKYDVAITTACPGLQNLVVDDLNNGQLCTDYMRRNNVGRATFLILEKLRNNIPDRAPTPENVPRLFDLVKPKDPRFRPAFWSVIRETLVAENLEQANRIAYGSEKRYKVVTLAGQLIEPSGVMSGGGSRPQSGGMSSKLTNTVSPQQVRDLDNQHQKAQEKLRLATDELEAAEQELDRLKRSAPELSVTCDKLEMDLQNSKKLIQEAEKRVSDLKAASQRPNTSDKARIASLEATITSATRALEKLEAEAGKIQSVINDLEQKILDVGGSELRAQKSKIDGIKEFIKIATDAITKAEVDKAKAERDLVKYGEVIDKAGEEQAQLQADAEELQKALSEMEEYVDSVRDRLNQVRQKAEKEEDILGQLKTEVDEQEEKVQSFRKKEAQLKRKLEELAQTKREDEDDEDEDEDDEGEDGQAMDVDGNAPGASAAPAEADDPPRKSTPDYKVDQRGMRVWQEDEVRRLNKNELLADYEVLDERIKAARPNLTVLEEYKKVKRKFMERLEEYNDVYARRDAKKAEFDDLRKRRLTEFATGFNQISLKLKEMYQLITIGGNAELEYHDSLDPFSEGIDFSVMPPKKSWKNIGNLSGGEKTLSSLALVFALHVYKPTPLYFMDEIDAALDFRNVSIIANYIKDRTENAQFIIISLRNDMFELSNRLIGIYKTSNETHSIAVDNDALMARAQAARDAAAASASPRKTAASPAKGTPRRQLASSAANSPRSPAVRAR</sequence>
<dbReference type="Pfam" id="PF02463">
    <property type="entry name" value="SMC_N"/>
    <property type="match status" value="1"/>
</dbReference>
<dbReference type="Gene3D" id="3.30.70.1620">
    <property type="match status" value="1"/>
</dbReference>
<comment type="similarity">
    <text evidence="2">Belongs to the SMC family. SMC4 subfamily.</text>
</comment>
<feature type="compositionally biased region" description="Basic and acidic residues" evidence="13">
    <location>
        <begin position="1043"/>
        <end position="1055"/>
    </location>
</feature>
<evidence type="ECO:0000256" key="3">
    <source>
        <dbReference type="ARBA" id="ARBA00022618"/>
    </source>
</evidence>
<evidence type="ECO:0000256" key="4">
    <source>
        <dbReference type="ARBA" id="ARBA00022741"/>
    </source>
</evidence>
<dbReference type="InterPro" id="IPR003395">
    <property type="entry name" value="RecF/RecN/SMC_N"/>
</dbReference>
<gene>
    <name evidence="15" type="ORF">SCHCODRAFT_79843</name>
</gene>
<dbReference type="HOGENOM" id="CLU_001042_4_1_1"/>
<dbReference type="OMA" id="CPALDNM"/>
<keyword evidence="10" id="KW-0131">Cell cycle</keyword>
<evidence type="ECO:0000256" key="5">
    <source>
        <dbReference type="ARBA" id="ARBA00022776"/>
    </source>
</evidence>
<feature type="region of interest" description="Disordered" evidence="13">
    <location>
        <begin position="1"/>
        <end position="79"/>
    </location>
</feature>
<feature type="region of interest" description="Disordered" evidence="13">
    <location>
        <begin position="959"/>
        <end position="984"/>
    </location>
</feature>
<dbReference type="Gene3D" id="1.10.287.1490">
    <property type="match status" value="1"/>
</dbReference>
<dbReference type="FunCoup" id="D8QL33">
    <property type="interactions" value="404"/>
</dbReference>
<dbReference type="eggNOG" id="KOG0996">
    <property type="taxonomic scope" value="Eukaryota"/>
</dbReference>
<evidence type="ECO:0000313" key="16">
    <source>
        <dbReference type="Proteomes" id="UP000007431"/>
    </source>
</evidence>
<feature type="region of interest" description="Disordered" evidence="13">
    <location>
        <begin position="727"/>
        <end position="746"/>
    </location>
</feature>
<dbReference type="FunFam" id="3.40.50.300:FF:000481">
    <property type="entry name" value="Structural maintenance of chromosomes 4"/>
    <property type="match status" value="1"/>
</dbReference>
<evidence type="ECO:0000256" key="1">
    <source>
        <dbReference type="ARBA" id="ARBA00004123"/>
    </source>
</evidence>
<evidence type="ECO:0000259" key="14">
    <source>
        <dbReference type="SMART" id="SM00968"/>
    </source>
</evidence>
<evidence type="ECO:0000256" key="10">
    <source>
        <dbReference type="ARBA" id="ARBA00023306"/>
    </source>
</evidence>
<comment type="subcellular location">
    <subcellularLocation>
        <location evidence="1 11">Nucleus</location>
    </subcellularLocation>
</comment>
<evidence type="ECO:0000256" key="2">
    <source>
        <dbReference type="ARBA" id="ARBA00006005"/>
    </source>
</evidence>
<dbReference type="STRING" id="578458.D8QL33"/>
<evidence type="ECO:0000256" key="13">
    <source>
        <dbReference type="SAM" id="MobiDB-lite"/>
    </source>
</evidence>
<dbReference type="InterPro" id="IPR024704">
    <property type="entry name" value="SMC"/>
</dbReference>
<dbReference type="GO" id="GO:0005524">
    <property type="term" value="F:ATP binding"/>
    <property type="evidence" value="ECO:0007669"/>
    <property type="project" value="UniProtKB-KW"/>
</dbReference>
<dbReference type="Proteomes" id="UP000007431">
    <property type="component" value="Unassembled WGS sequence"/>
</dbReference>
<feature type="compositionally biased region" description="Low complexity" evidence="13">
    <location>
        <begin position="1319"/>
        <end position="1334"/>
    </location>
</feature>
<feature type="compositionally biased region" description="Low complexity" evidence="13">
    <location>
        <begin position="22"/>
        <end position="37"/>
    </location>
</feature>
<evidence type="ECO:0000256" key="7">
    <source>
        <dbReference type="ARBA" id="ARBA00023054"/>
    </source>
</evidence>
<evidence type="ECO:0000256" key="6">
    <source>
        <dbReference type="ARBA" id="ARBA00022840"/>
    </source>
</evidence>
<dbReference type="GO" id="GO:0016887">
    <property type="term" value="F:ATP hydrolysis activity"/>
    <property type="evidence" value="ECO:0007669"/>
    <property type="project" value="InterPro"/>
</dbReference>
<dbReference type="InterPro" id="IPR036277">
    <property type="entry name" value="SMC_hinge_sf"/>
</dbReference>
<protein>
    <recommendedName>
        <fullName evidence="11">Structural maintenance of chromosomes protein</fullName>
    </recommendedName>
</protein>
<feature type="region of interest" description="Disordered" evidence="13">
    <location>
        <begin position="399"/>
        <end position="431"/>
    </location>
</feature>
<dbReference type="GO" id="GO:0051301">
    <property type="term" value="P:cell division"/>
    <property type="evidence" value="ECO:0007669"/>
    <property type="project" value="UniProtKB-KW"/>
</dbReference>
<evidence type="ECO:0000256" key="11">
    <source>
        <dbReference type="PIRNR" id="PIRNR005719"/>
    </source>
</evidence>
<dbReference type="Gene3D" id="3.40.50.300">
    <property type="entry name" value="P-loop containing nucleotide triphosphate hydrolases"/>
    <property type="match status" value="2"/>
</dbReference>
<dbReference type="EMBL" id="GL377317">
    <property type="protein sequence ID" value="EFI91447.1"/>
    <property type="molecule type" value="Genomic_DNA"/>
</dbReference>
<organism evidence="16">
    <name type="scientific">Schizophyllum commune (strain H4-8 / FGSC 9210)</name>
    <name type="common">Split gill fungus</name>
    <dbReference type="NCBI Taxonomy" id="578458"/>
    <lineage>
        <taxon>Eukaryota</taxon>
        <taxon>Fungi</taxon>
        <taxon>Dikarya</taxon>
        <taxon>Basidiomycota</taxon>
        <taxon>Agaricomycotina</taxon>
        <taxon>Agaricomycetes</taxon>
        <taxon>Agaricomycetidae</taxon>
        <taxon>Agaricales</taxon>
        <taxon>Schizophyllaceae</taxon>
        <taxon>Schizophyllum</taxon>
    </lineage>
</organism>
<accession>D8QL33</accession>
<feature type="compositionally biased region" description="Low complexity" evidence="13">
    <location>
        <begin position="1295"/>
        <end position="1310"/>
    </location>
</feature>
<dbReference type="Pfam" id="PF06470">
    <property type="entry name" value="SMC_hinge"/>
    <property type="match status" value="1"/>
</dbReference>
<dbReference type="PANTHER" id="PTHR18937">
    <property type="entry name" value="STRUCTURAL MAINTENANCE OF CHROMOSOMES SMC FAMILY MEMBER"/>
    <property type="match status" value="1"/>
</dbReference>
<evidence type="ECO:0000256" key="9">
    <source>
        <dbReference type="ARBA" id="ARBA00023242"/>
    </source>
</evidence>
<keyword evidence="4" id="KW-0547">Nucleotide-binding</keyword>
<reference evidence="15 16" key="1">
    <citation type="journal article" date="2010" name="Nat. Biotechnol.">
        <title>Genome sequence of the model mushroom Schizophyllum commune.</title>
        <authorList>
            <person name="Ohm R.A."/>
            <person name="de Jong J.F."/>
            <person name="Lugones L.G."/>
            <person name="Aerts A."/>
            <person name="Kothe E."/>
            <person name="Stajich J.E."/>
            <person name="de Vries R.P."/>
            <person name="Record E."/>
            <person name="Levasseur A."/>
            <person name="Baker S.E."/>
            <person name="Bartholomew K.A."/>
            <person name="Coutinho P.M."/>
            <person name="Erdmann S."/>
            <person name="Fowler T.J."/>
            <person name="Gathman A.C."/>
            <person name="Lombard V."/>
            <person name="Henrissat B."/>
            <person name="Knabe N."/>
            <person name="Kuees U."/>
            <person name="Lilly W.W."/>
            <person name="Lindquist E."/>
            <person name="Lucas S."/>
            <person name="Magnuson J.K."/>
            <person name="Piumi F."/>
            <person name="Raudaskoski M."/>
            <person name="Salamov A."/>
            <person name="Schmutz J."/>
            <person name="Schwarze F.W.M.R."/>
            <person name="vanKuyk P.A."/>
            <person name="Horton J.S."/>
            <person name="Grigoriev I.V."/>
            <person name="Woesten H.A.B."/>
        </authorList>
    </citation>
    <scope>NUCLEOTIDE SEQUENCE [LARGE SCALE GENOMIC DNA]</scope>
    <source>
        <strain evidence="16">H4-8 / FGSC 9210</strain>
    </source>
</reference>
<keyword evidence="9 11" id="KW-0539">Nucleus</keyword>
<dbReference type="PANTHER" id="PTHR18937:SF172">
    <property type="entry name" value="STRUCTURAL MAINTENANCE OF CHROMOSOMES PROTEIN"/>
    <property type="match status" value="1"/>
</dbReference>
<feature type="coiled-coil region" evidence="12">
    <location>
        <begin position="472"/>
        <end position="569"/>
    </location>
</feature>
<dbReference type="GO" id="GO:0005634">
    <property type="term" value="C:nucleus"/>
    <property type="evidence" value="ECO:0007669"/>
    <property type="project" value="UniProtKB-SubCell"/>
</dbReference>
<dbReference type="SUPFAM" id="SSF57997">
    <property type="entry name" value="Tropomyosin"/>
    <property type="match status" value="1"/>
</dbReference>
<dbReference type="FunFam" id="3.40.50.300:FF:000585">
    <property type="entry name" value="Structural maintenance of chromosomes 4"/>
    <property type="match status" value="1"/>
</dbReference>
<keyword evidence="7 12" id="KW-0175">Coiled coil</keyword>
<keyword evidence="6" id="KW-0067">ATP-binding</keyword>
<dbReference type="SUPFAM" id="SSF52540">
    <property type="entry name" value="P-loop containing nucleoside triphosphate hydrolases"/>
    <property type="match status" value="1"/>
</dbReference>
<dbReference type="InterPro" id="IPR027417">
    <property type="entry name" value="P-loop_NTPase"/>
</dbReference>
<dbReference type="PIRSF" id="PIRSF005719">
    <property type="entry name" value="SMC"/>
    <property type="match status" value="1"/>
</dbReference>
<evidence type="ECO:0000256" key="8">
    <source>
        <dbReference type="ARBA" id="ARBA00023067"/>
    </source>
</evidence>
<dbReference type="SMART" id="SM00968">
    <property type="entry name" value="SMC_hinge"/>
    <property type="match status" value="1"/>
</dbReference>